<dbReference type="OrthoDB" id="2390155at2"/>
<keyword evidence="2" id="KW-1185">Reference proteome</keyword>
<dbReference type="STRING" id="576118.SAMN05216216_103174"/>
<proteinExistence type="predicted"/>
<name>A0A1G9C0H3_9BACL</name>
<dbReference type="AlphaFoldDB" id="A0A1G9C0H3"/>
<dbReference type="InterPro" id="IPR014719">
    <property type="entry name" value="Ribosomal_bL12_C/ClpS-like"/>
</dbReference>
<gene>
    <name evidence="1" type="ORF">SAMN05216216_103174</name>
</gene>
<evidence type="ECO:0000313" key="1">
    <source>
        <dbReference type="EMBL" id="SDK45187.1"/>
    </source>
</evidence>
<sequence length="85" mass="9712">MDFMSMGLLLLVLAAGFIIIAQRKELQHLREVNGKLQVEIGQDKWINETREVVKKDGPVKAVKFIRDETGMSLVDAKKFVDKVRK</sequence>
<evidence type="ECO:0000313" key="2">
    <source>
        <dbReference type="Proteomes" id="UP000199008"/>
    </source>
</evidence>
<dbReference type="Gene3D" id="3.30.1390.10">
    <property type="match status" value="1"/>
</dbReference>
<organism evidence="1 2">
    <name type="scientific">Lacicoccus qingdaonensis</name>
    <dbReference type="NCBI Taxonomy" id="576118"/>
    <lineage>
        <taxon>Bacteria</taxon>
        <taxon>Bacillati</taxon>
        <taxon>Bacillota</taxon>
        <taxon>Bacilli</taxon>
        <taxon>Bacillales</taxon>
        <taxon>Salinicoccaceae</taxon>
        <taxon>Lacicoccus</taxon>
    </lineage>
</organism>
<accession>A0A1G9C0H3</accession>
<dbReference type="RefSeq" id="WP_092984637.1">
    <property type="nucleotide sequence ID" value="NZ_FNFY01000003.1"/>
</dbReference>
<dbReference type="Proteomes" id="UP000199008">
    <property type="component" value="Unassembled WGS sequence"/>
</dbReference>
<protein>
    <recommendedName>
        <fullName evidence="3">Ribosomal protein L7/L12 C-terminal domain-containing protein</fullName>
    </recommendedName>
</protein>
<reference evidence="2" key="1">
    <citation type="submission" date="2016-10" db="EMBL/GenBank/DDBJ databases">
        <authorList>
            <person name="Varghese N."/>
            <person name="Submissions S."/>
        </authorList>
    </citation>
    <scope>NUCLEOTIDE SEQUENCE [LARGE SCALE GENOMIC DNA]</scope>
    <source>
        <strain evidence="2">CGMCC 1.8895</strain>
    </source>
</reference>
<evidence type="ECO:0008006" key="3">
    <source>
        <dbReference type="Google" id="ProtNLM"/>
    </source>
</evidence>
<dbReference type="EMBL" id="FNFY01000003">
    <property type="protein sequence ID" value="SDK45187.1"/>
    <property type="molecule type" value="Genomic_DNA"/>
</dbReference>